<organism evidence="1 2">
    <name type="scientific">Brachionus plicatilis</name>
    <name type="common">Marine rotifer</name>
    <name type="synonym">Brachionus muelleri</name>
    <dbReference type="NCBI Taxonomy" id="10195"/>
    <lineage>
        <taxon>Eukaryota</taxon>
        <taxon>Metazoa</taxon>
        <taxon>Spiralia</taxon>
        <taxon>Gnathifera</taxon>
        <taxon>Rotifera</taxon>
        <taxon>Eurotatoria</taxon>
        <taxon>Monogononta</taxon>
        <taxon>Pseudotrocha</taxon>
        <taxon>Ploima</taxon>
        <taxon>Brachionidae</taxon>
        <taxon>Brachionus</taxon>
    </lineage>
</organism>
<dbReference type="AlphaFoldDB" id="A0A3M7RUP9"/>
<sequence length="93" mass="10841">MNKFKKKNNEMDVSSDDFLKRDTDFFKSVSSRIVSKVIVNSLEIIAKSNYDQLGGDKNDMCFLKILQLFLILLAYYNKIKLKSIEPYSNFKSN</sequence>
<protein>
    <submittedName>
        <fullName evidence="1">Uncharacterized protein</fullName>
    </submittedName>
</protein>
<evidence type="ECO:0000313" key="2">
    <source>
        <dbReference type="Proteomes" id="UP000276133"/>
    </source>
</evidence>
<dbReference type="EMBL" id="REGN01002578">
    <property type="protein sequence ID" value="RNA27222.1"/>
    <property type="molecule type" value="Genomic_DNA"/>
</dbReference>
<gene>
    <name evidence="1" type="ORF">BpHYR1_021663</name>
</gene>
<accession>A0A3M7RUP9</accession>
<comment type="caution">
    <text evidence="1">The sequence shown here is derived from an EMBL/GenBank/DDBJ whole genome shotgun (WGS) entry which is preliminary data.</text>
</comment>
<evidence type="ECO:0000313" key="1">
    <source>
        <dbReference type="EMBL" id="RNA27222.1"/>
    </source>
</evidence>
<proteinExistence type="predicted"/>
<keyword evidence="2" id="KW-1185">Reference proteome</keyword>
<reference evidence="1 2" key="1">
    <citation type="journal article" date="2018" name="Sci. Rep.">
        <title>Genomic signatures of local adaptation to the degree of environmental predictability in rotifers.</title>
        <authorList>
            <person name="Franch-Gras L."/>
            <person name="Hahn C."/>
            <person name="Garcia-Roger E.M."/>
            <person name="Carmona M.J."/>
            <person name="Serra M."/>
            <person name="Gomez A."/>
        </authorList>
    </citation>
    <scope>NUCLEOTIDE SEQUENCE [LARGE SCALE GENOMIC DNA]</scope>
    <source>
        <strain evidence="1">HYR1</strain>
    </source>
</reference>
<name>A0A3M7RUP9_BRAPC</name>
<dbReference type="Proteomes" id="UP000276133">
    <property type="component" value="Unassembled WGS sequence"/>
</dbReference>